<dbReference type="PANTHER" id="PTHR43649:SF14">
    <property type="entry name" value="BLR3389 PROTEIN"/>
    <property type="match status" value="1"/>
</dbReference>
<accession>A0A0C2V1Y1</accession>
<dbReference type="PANTHER" id="PTHR43649">
    <property type="entry name" value="ARABINOSE-BINDING PROTEIN-RELATED"/>
    <property type="match status" value="1"/>
</dbReference>
<feature type="chain" id="PRO_5038814138" evidence="1">
    <location>
        <begin position="19"/>
        <end position="418"/>
    </location>
</feature>
<dbReference type="Proteomes" id="UP000031972">
    <property type="component" value="Unassembled WGS sequence"/>
</dbReference>
<dbReference type="SUPFAM" id="SSF53850">
    <property type="entry name" value="Periplasmic binding protein-like II"/>
    <property type="match status" value="1"/>
</dbReference>
<dbReference type="Pfam" id="PF01547">
    <property type="entry name" value="SBP_bac_1"/>
    <property type="match status" value="1"/>
</dbReference>
<keyword evidence="3" id="KW-1185">Reference proteome</keyword>
<evidence type="ECO:0000313" key="3">
    <source>
        <dbReference type="Proteomes" id="UP000031972"/>
    </source>
</evidence>
<dbReference type="EMBL" id="JXRR01000022">
    <property type="protein sequence ID" value="KIL43047.1"/>
    <property type="molecule type" value="Genomic_DNA"/>
</dbReference>
<dbReference type="InterPro" id="IPR006059">
    <property type="entry name" value="SBP"/>
</dbReference>
<dbReference type="Gene3D" id="3.40.190.10">
    <property type="entry name" value="Periplasmic binding protein-like II"/>
    <property type="match status" value="2"/>
</dbReference>
<reference evidence="2 3" key="1">
    <citation type="submission" date="2015-01" db="EMBL/GenBank/DDBJ databases">
        <title>Jeotgalibacillus campisalis genome sequencing.</title>
        <authorList>
            <person name="Goh K.M."/>
            <person name="Chan K.-G."/>
            <person name="Yaakop A.S."/>
            <person name="Ee R."/>
            <person name="Gan H.M."/>
            <person name="Chan C.S."/>
        </authorList>
    </citation>
    <scope>NUCLEOTIDE SEQUENCE [LARGE SCALE GENOMIC DNA]</scope>
    <source>
        <strain evidence="2 3">SF-57</strain>
    </source>
</reference>
<dbReference type="InterPro" id="IPR050490">
    <property type="entry name" value="Bact_solute-bd_prot1"/>
</dbReference>
<proteinExistence type="predicted"/>
<protein>
    <submittedName>
        <fullName evidence="2">ABC transporter substrate-binding protein</fullName>
    </submittedName>
</protein>
<gene>
    <name evidence="2" type="ORF">KR50_34500</name>
</gene>
<dbReference type="PROSITE" id="PS51257">
    <property type="entry name" value="PROKAR_LIPOPROTEIN"/>
    <property type="match status" value="1"/>
</dbReference>
<dbReference type="AlphaFoldDB" id="A0A0C2V1Y1"/>
<dbReference type="PATRIC" id="fig|220754.4.peg.3465"/>
<name>A0A0C2V1Y1_9BACL</name>
<evidence type="ECO:0000313" key="2">
    <source>
        <dbReference type="EMBL" id="KIL43047.1"/>
    </source>
</evidence>
<feature type="signal peptide" evidence="1">
    <location>
        <begin position="1"/>
        <end position="18"/>
    </location>
</feature>
<keyword evidence="1" id="KW-0732">Signal</keyword>
<sequence>MMKKWVCISTMALGTMLAGCVGGSGGGNESEEGGGGEGTISFIHWRGEDKAVFDELIAKFEEENPNIQVDMTIYPSEQYQSTAQTLLRDGSTGDVFTSFPGSQMEIINQAGLFEDLSGEEFLENYNDELITAGQIDDKQMAVPLQLVFNQPVYNAGLFEELGLEPADDWEGFLALCQELKDAGYTPIAFPGSDIGPGQFMNSMMMNNAPEEDIFERLMAGEAKLTDEWWVQTLSQFQELEERGFLNADSLGTNHTSAIAQLANEEAAMLASGSYAMAGVKEINPDIELGLLAPITTEAAEAEWEGINTTTFMLAVNANSEKKEAAKTFVEFLSDVDNASTYANETGQHVTVEDVEYESEELKSTSEWMDRNTRFQPRFLITNADIERAVIASIQSVVGGETPEAAAEEAQQIVDENLD</sequence>
<organism evidence="2 3">
    <name type="scientific">Jeotgalibacillus campisalis</name>
    <dbReference type="NCBI Taxonomy" id="220754"/>
    <lineage>
        <taxon>Bacteria</taxon>
        <taxon>Bacillati</taxon>
        <taxon>Bacillota</taxon>
        <taxon>Bacilli</taxon>
        <taxon>Bacillales</taxon>
        <taxon>Caryophanaceae</taxon>
        <taxon>Jeotgalibacillus</taxon>
    </lineage>
</organism>
<evidence type="ECO:0000256" key="1">
    <source>
        <dbReference type="SAM" id="SignalP"/>
    </source>
</evidence>
<comment type="caution">
    <text evidence="2">The sequence shown here is derived from an EMBL/GenBank/DDBJ whole genome shotgun (WGS) entry which is preliminary data.</text>
</comment>